<evidence type="ECO:0000313" key="2">
    <source>
        <dbReference type="Proteomes" id="UP001154312"/>
    </source>
</evidence>
<dbReference type="RefSeq" id="WP_277442880.1">
    <property type="nucleotide sequence ID" value="NZ_JAKOAV010000006.1"/>
</dbReference>
<proteinExistence type="predicted"/>
<name>A0A9X4GYC9_9FIRM</name>
<comment type="caution">
    <text evidence="1">The sequence shown here is derived from an EMBL/GenBank/DDBJ whole genome shotgun (WGS) entry which is preliminary data.</text>
</comment>
<keyword evidence="2" id="KW-1185">Reference proteome</keyword>
<dbReference type="Proteomes" id="UP001154312">
    <property type="component" value="Unassembled WGS sequence"/>
</dbReference>
<reference evidence="1" key="1">
    <citation type="submission" date="2022-02" db="EMBL/GenBank/DDBJ databases">
        <authorList>
            <person name="Leng L."/>
        </authorList>
    </citation>
    <scope>NUCLEOTIDE SEQUENCE</scope>
    <source>
        <strain evidence="1">JI</strain>
    </source>
</reference>
<dbReference type="EMBL" id="JAKOAV010000006">
    <property type="protein sequence ID" value="MDF9407642.1"/>
    <property type="molecule type" value="Genomic_DNA"/>
</dbReference>
<accession>A0A9X4GYC9</accession>
<dbReference type="AlphaFoldDB" id="A0A9X4GYC9"/>
<sequence length="196" mass="21286">METQDVRKLFPETVCIEVPKVYDFCFQAERRENVCFDLPEDCEGGVSAECKITNVSCNEVLPRSEPDERGRANVVVAIQVTLKIKIRDACGDVVCKLSDLSFGFTKTVSLCAPATPFPTTVVCDVPNFACGPCLVLGNQVCCNFDLCIVIQSLAVVKLLVPSFGFCVPHLCESVSPVGPFVCPPELFPQPCGPKCD</sequence>
<gene>
    <name evidence="1" type="ORF">L7E55_04590</name>
</gene>
<evidence type="ECO:0000313" key="1">
    <source>
        <dbReference type="EMBL" id="MDF9407642.1"/>
    </source>
</evidence>
<organism evidence="1 2">
    <name type="scientific">Pelotomaculum isophthalicicum JI</name>
    <dbReference type="NCBI Taxonomy" id="947010"/>
    <lineage>
        <taxon>Bacteria</taxon>
        <taxon>Bacillati</taxon>
        <taxon>Bacillota</taxon>
        <taxon>Clostridia</taxon>
        <taxon>Eubacteriales</taxon>
        <taxon>Desulfotomaculaceae</taxon>
        <taxon>Pelotomaculum</taxon>
    </lineage>
</organism>
<protein>
    <submittedName>
        <fullName evidence="1">Uncharacterized protein</fullName>
    </submittedName>
</protein>